<reference evidence="3" key="1">
    <citation type="submission" date="2024-04" db="EMBL/GenBank/DDBJ databases">
        <authorList>
            <person name="Shaw F."/>
            <person name="Minotto A."/>
        </authorList>
    </citation>
    <scope>NUCLEOTIDE SEQUENCE [LARGE SCALE GENOMIC DNA]</scope>
</reference>
<sequence length="358" mass="40835">MLQNMDYTFKSTLDQTQQSLVDSILKDLKICSRRLQTAFHSQQVDLQVLERLYYKGNNQHRSALFWRRIEEIRRYTPRLTDQRTQTVVDELRLSFWGPVNERTSKSLKGAWTHVPNPSSVQSVLDRLVLVHRLITKMHGSLSRTYRHLNLNFQTGAFLQLILTLSAITARLATLSDELLSSIEVTWNACHRLLCLLDPEKAKKLRPLAKDRHRDNSAVSSRRVQESARSGASVSLVADVFEDDVGSSITRTSLHTQVAKEQSPPRPISSEGPIHNDDEVVEIETSIDLSLEHRKQNILQVNAAGVVRKTINRDSTQYSESISTGPSKHKRSQLSQTDSKKPDKKSKKKRDEIDDIFGF</sequence>
<dbReference type="EMBL" id="OZ037946">
    <property type="protein sequence ID" value="CAL1704842.1"/>
    <property type="molecule type" value="Genomic_DNA"/>
</dbReference>
<proteinExistence type="predicted"/>
<name>A0ABP1DCK5_9APHY</name>
<feature type="compositionally biased region" description="Polar residues" evidence="1">
    <location>
        <begin position="314"/>
        <end position="325"/>
    </location>
</feature>
<accession>A0ABP1DCK5</accession>
<dbReference type="InterPro" id="IPR047205">
    <property type="entry name" value="RMP1"/>
</dbReference>
<organism evidence="2 3">
    <name type="scientific">Somion occarium</name>
    <dbReference type="NCBI Taxonomy" id="3059160"/>
    <lineage>
        <taxon>Eukaryota</taxon>
        <taxon>Fungi</taxon>
        <taxon>Dikarya</taxon>
        <taxon>Basidiomycota</taxon>
        <taxon>Agaricomycotina</taxon>
        <taxon>Agaricomycetes</taxon>
        <taxon>Polyporales</taxon>
        <taxon>Cerrenaceae</taxon>
        <taxon>Somion</taxon>
    </lineage>
</organism>
<feature type="region of interest" description="Disordered" evidence="1">
    <location>
        <begin position="206"/>
        <end position="225"/>
    </location>
</feature>
<feature type="compositionally biased region" description="Basic and acidic residues" evidence="1">
    <location>
        <begin position="206"/>
        <end position="215"/>
    </location>
</feature>
<evidence type="ECO:0000313" key="2">
    <source>
        <dbReference type="EMBL" id="CAL1704842.1"/>
    </source>
</evidence>
<keyword evidence="3" id="KW-1185">Reference proteome</keyword>
<evidence type="ECO:0000256" key="1">
    <source>
        <dbReference type="SAM" id="MobiDB-lite"/>
    </source>
</evidence>
<evidence type="ECO:0000313" key="3">
    <source>
        <dbReference type="Proteomes" id="UP001497453"/>
    </source>
</evidence>
<feature type="region of interest" description="Disordered" evidence="1">
    <location>
        <begin position="251"/>
        <end position="274"/>
    </location>
</feature>
<protein>
    <recommendedName>
        <fullName evidence="4">Nucleolus and neural progenitor protein-like N-terminal domain-containing protein</fullName>
    </recommendedName>
</protein>
<evidence type="ECO:0008006" key="4">
    <source>
        <dbReference type="Google" id="ProtNLM"/>
    </source>
</evidence>
<dbReference type="PANTHER" id="PTHR37792:SF1">
    <property type="entry name" value="RIBONUCLEASE MRP PROTEIN SUBUNIT RMP1"/>
    <property type="match status" value="1"/>
</dbReference>
<dbReference type="Proteomes" id="UP001497453">
    <property type="component" value="Chromosome 3"/>
</dbReference>
<feature type="region of interest" description="Disordered" evidence="1">
    <location>
        <begin position="314"/>
        <end position="358"/>
    </location>
</feature>
<feature type="compositionally biased region" description="Polar residues" evidence="1">
    <location>
        <begin position="216"/>
        <end position="225"/>
    </location>
</feature>
<dbReference type="PANTHER" id="PTHR37792">
    <property type="entry name" value="RIBONUCLEASE MRP PROTEIN SUBUNIT RMP1"/>
    <property type="match status" value="1"/>
</dbReference>
<gene>
    <name evidence="2" type="ORF">GFSPODELE1_LOCUS5167</name>
</gene>